<dbReference type="PANTHER" id="PTHR44943:SF5">
    <property type="entry name" value="BLL7697 PROTEIN"/>
    <property type="match status" value="1"/>
</dbReference>
<dbReference type="SUPFAM" id="SSF48452">
    <property type="entry name" value="TPR-like"/>
    <property type="match status" value="2"/>
</dbReference>
<accession>A0A562SGE8</accession>
<dbReference type="PANTHER" id="PTHR44943">
    <property type="entry name" value="CELLULOSE SYNTHASE OPERON PROTEIN C"/>
    <property type="match status" value="1"/>
</dbReference>
<dbReference type="EMBL" id="VLLF01000012">
    <property type="protein sequence ID" value="TWI80044.1"/>
    <property type="molecule type" value="Genomic_DNA"/>
</dbReference>
<evidence type="ECO:0000256" key="3">
    <source>
        <dbReference type="PROSITE-ProRule" id="PRU00339"/>
    </source>
</evidence>
<dbReference type="Pfam" id="PF13181">
    <property type="entry name" value="TPR_8"/>
    <property type="match status" value="2"/>
</dbReference>
<dbReference type="Gene3D" id="3.40.50.2000">
    <property type="entry name" value="Glycogen Phosphorylase B"/>
    <property type="match status" value="1"/>
</dbReference>
<evidence type="ECO:0000256" key="2">
    <source>
        <dbReference type="ARBA" id="ARBA00022803"/>
    </source>
</evidence>
<name>A0A562SGE8_9HYPH</name>
<dbReference type="InterPro" id="IPR019734">
    <property type="entry name" value="TPR_rpt"/>
</dbReference>
<feature type="repeat" description="TPR" evidence="3">
    <location>
        <begin position="47"/>
        <end position="80"/>
    </location>
</feature>
<keyword evidence="5" id="KW-1185">Reference proteome</keyword>
<proteinExistence type="predicted"/>
<dbReference type="InterPro" id="IPR051685">
    <property type="entry name" value="Ycf3/AcsC/BcsC/TPR_MFPF"/>
</dbReference>
<keyword evidence="2 3" id="KW-0802">TPR repeat</keyword>
<dbReference type="Pfam" id="PF13432">
    <property type="entry name" value="TPR_16"/>
    <property type="match status" value="1"/>
</dbReference>
<dbReference type="Gene3D" id="1.25.40.10">
    <property type="entry name" value="Tetratricopeptide repeat domain"/>
    <property type="match status" value="2"/>
</dbReference>
<keyword evidence="1" id="KW-0677">Repeat</keyword>
<dbReference type="OrthoDB" id="6193797at2"/>
<dbReference type="InterPro" id="IPR011990">
    <property type="entry name" value="TPR-like_helical_dom_sf"/>
</dbReference>
<comment type="caution">
    <text evidence="4">The sequence shown here is derived from an EMBL/GenBank/DDBJ whole genome shotgun (WGS) entry which is preliminary data.</text>
</comment>
<reference evidence="4 5" key="1">
    <citation type="submission" date="2019-07" db="EMBL/GenBank/DDBJ databases">
        <title>Genomic Encyclopedia of Archaeal and Bacterial Type Strains, Phase II (KMG-II): from individual species to whole genera.</title>
        <authorList>
            <person name="Goeker M."/>
        </authorList>
    </citation>
    <scope>NUCLEOTIDE SEQUENCE [LARGE SCALE GENOMIC DNA]</scope>
    <source>
        <strain evidence="4 5">ATCC BAA-252</strain>
    </source>
</reference>
<sequence length="633" mass="71190">MLQSSSPRKTSPLQAQYNKGMAYFDAEDYAKAEKVFTKLAKHLKNSAEIRTLLGVTNKHLGNHAKAKTYFLKASQLEPQNVANNLLLAENMVLVGDPPLDIINVVDRILDRDPKRLDALLLKLSQLCRSGKTDEAFELAMTEANASSPDLKLLFNFAVIFQNKRLYDHSITVFNRLIELVPDCSDYHVQRARVRGLADDLKTSTEEVDAALKTFPGNPDLLLKQSDNLMRQSRNVEALELINEYLAAVPFDQMGHLIKGNLFLALGQYDDALVSLAEAERHFDKISKKEDVKEQTAKLNMIRSEVEFGLGNLETAWELNNGRFGFDTSAIWRDYSPPIWSGEDLSGKDLLVWQDQGLGDTIRSATLFPELIKSAKSITLEVDERFVAYFAKSFPHIKCRAWGDTQENNAQQGAAGESFDFSCNITDIARHLRPNLQSFDEAVPTPFAFEREKSLTFLSKIENPENKPIIGVCWRSNNMSVYRARYYLTADEAVEILDAHDAIYVNLQTKYTQSEKDLLAQKSQRPFLTFDDVDLYDDLWSTASLIAACDVVVSANTSIAEQAGALGVPCVRFGNGSTPVTFGKDYVPWSPCVSFIKIDERYPAAHMVSEITKQMRSKIAETFPQTRKERLFGS</sequence>
<dbReference type="AlphaFoldDB" id="A0A562SGE8"/>
<dbReference type="RefSeq" id="WP_145347237.1">
    <property type="nucleotide sequence ID" value="NZ_SMLY01000079.1"/>
</dbReference>
<dbReference type="SMART" id="SM00028">
    <property type="entry name" value="TPR"/>
    <property type="match status" value="4"/>
</dbReference>
<evidence type="ECO:0000256" key="1">
    <source>
        <dbReference type="ARBA" id="ARBA00022737"/>
    </source>
</evidence>
<evidence type="ECO:0000313" key="5">
    <source>
        <dbReference type="Proteomes" id="UP000320593"/>
    </source>
</evidence>
<gene>
    <name evidence="4" type="ORF">JM93_04156</name>
</gene>
<protein>
    <submittedName>
        <fullName evidence="4">Tetratricopeptide repeat protein</fullName>
    </submittedName>
</protein>
<dbReference type="PROSITE" id="PS50005">
    <property type="entry name" value="TPR"/>
    <property type="match status" value="1"/>
</dbReference>
<organism evidence="4 5">
    <name type="scientific">Roseibium hamelinense</name>
    <dbReference type="NCBI Taxonomy" id="150831"/>
    <lineage>
        <taxon>Bacteria</taxon>
        <taxon>Pseudomonadati</taxon>
        <taxon>Pseudomonadota</taxon>
        <taxon>Alphaproteobacteria</taxon>
        <taxon>Hyphomicrobiales</taxon>
        <taxon>Stappiaceae</taxon>
        <taxon>Roseibium</taxon>
    </lineage>
</organism>
<dbReference type="SUPFAM" id="SSF53756">
    <property type="entry name" value="UDP-Glycosyltransferase/glycogen phosphorylase"/>
    <property type="match status" value="1"/>
</dbReference>
<evidence type="ECO:0000313" key="4">
    <source>
        <dbReference type="EMBL" id="TWI80044.1"/>
    </source>
</evidence>
<dbReference type="Proteomes" id="UP000320593">
    <property type="component" value="Unassembled WGS sequence"/>
</dbReference>